<dbReference type="InterPro" id="IPR029063">
    <property type="entry name" value="SAM-dependent_MTases_sf"/>
</dbReference>
<evidence type="ECO:0000313" key="5">
    <source>
        <dbReference type="Proteomes" id="UP000195981"/>
    </source>
</evidence>
<protein>
    <submittedName>
        <fullName evidence="4">COG0500: SAM-dependent methyltransferases</fullName>
    </submittedName>
</protein>
<evidence type="ECO:0000256" key="1">
    <source>
        <dbReference type="ARBA" id="ARBA00022603"/>
    </source>
</evidence>
<feature type="domain" description="Methyltransferase" evidence="3">
    <location>
        <begin position="42"/>
        <end position="133"/>
    </location>
</feature>
<dbReference type="RefSeq" id="WP_087103984.1">
    <property type="nucleotide sequence ID" value="NZ_FWFG01000064.1"/>
</dbReference>
<dbReference type="Gene3D" id="3.40.50.150">
    <property type="entry name" value="Vaccinia Virus protein VP39"/>
    <property type="match status" value="1"/>
</dbReference>
<dbReference type="OrthoDB" id="9804312at2"/>
<keyword evidence="1 4" id="KW-0489">Methyltransferase</keyword>
<gene>
    <name evidence="4" type="ORF">FM110_07030</name>
</gene>
<evidence type="ECO:0000256" key="2">
    <source>
        <dbReference type="ARBA" id="ARBA00022679"/>
    </source>
</evidence>
<proteinExistence type="predicted"/>
<dbReference type="CDD" id="cd02440">
    <property type="entry name" value="AdoMet_MTases"/>
    <property type="match status" value="1"/>
</dbReference>
<dbReference type="SUPFAM" id="SSF53335">
    <property type="entry name" value="S-adenosyl-L-methionine-dependent methyltransferases"/>
    <property type="match status" value="1"/>
</dbReference>
<organism evidence="4 5">
    <name type="scientific">Brachybacterium nesterenkovii</name>
    <dbReference type="NCBI Taxonomy" id="47847"/>
    <lineage>
        <taxon>Bacteria</taxon>
        <taxon>Bacillati</taxon>
        <taxon>Actinomycetota</taxon>
        <taxon>Actinomycetes</taxon>
        <taxon>Micrococcales</taxon>
        <taxon>Dermabacteraceae</taxon>
        <taxon>Brachybacterium</taxon>
    </lineage>
</organism>
<keyword evidence="2 4" id="KW-0808">Transferase</keyword>
<accession>A0A1X6X0G8</accession>
<name>A0A1X6X0G8_9MICO</name>
<dbReference type="EMBL" id="FWFG01000064">
    <property type="protein sequence ID" value="SLM91806.1"/>
    <property type="molecule type" value="Genomic_DNA"/>
</dbReference>
<dbReference type="GO" id="GO:0032259">
    <property type="term" value="P:methylation"/>
    <property type="evidence" value="ECO:0007669"/>
    <property type="project" value="UniProtKB-KW"/>
</dbReference>
<dbReference type="PANTHER" id="PTHR43861">
    <property type="entry name" value="TRANS-ACONITATE 2-METHYLTRANSFERASE-RELATED"/>
    <property type="match status" value="1"/>
</dbReference>
<sequence length="200" mass="21334">MTSAPEVDWHAFNTSAAGRPARRLVSTAISAIGAVTGAGRSVLDLGAGGGSDALEFARRGFTVFAYDSDDTIASRLVENSRMDGTIYFRHGDIAEVEAFPAADIIYSGYALPLLGDALPAVWEKLRAALKPGGVVAVDLFGEHDTWAGDDSIATFTAAEIDAMLEGMRIVQREIRDEDGRDFADGKKHWHVHTLVARAAA</sequence>
<dbReference type="GO" id="GO:0008168">
    <property type="term" value="F:methyltransferase activity"/>
    <property type="evidence" value="ECO:0007669"/>
    <property type="project" value="UniProtKB-KW"/>
</dbReference>
<keyword evidence="5" id="KW-1185">Reference proteome</keyword>
<dbReference type="AlphaFoldDB" id="A0A1X6X0G8"/>
<dbReference type="InterPro" id="IPR041698">
    <property type="entry name" value="Methyltransf_25"/>
</dbReference>
<reference evidence="4 5" key="1">
    <citation type="submission" date="2017-02" db="EMBL/GenBank/DDBJ databases">
        <authorList>
            <person name="Peterson S.W."/>
        </authorList>
    </citation>
    <scope>NUCLEOTIDE SEQUENCE [LARGE SCALE GENOMIC DNA]</scope>
    <source>
        <strain evidence="4 5">CIP104813</strain>
    </source>
</reference>
<dbReference type="Proteomes" id="UP000195981">
    <property type="component" value="Unassembled WGS sequence"/>
</dbReference>
<evidence type="ECO:0000259" key="3">
    <source>
        <dbReference type="Pfam" id="PF13649"/>
    </source>
</evidence>
<dbReference type="Pfam" id="PF13649">
    <property type="entry name" value="Methyltransf_25"/>
    <property type="match status" value="1"/>
</dbReference>
<dbReference type="PANTHER" id="PTHR43861:SF1">
    <property type="entry name" value="TRANS-ACONITATE 2-METHYLTRANSFERASE"/>
    <property type="match status" value="1"/>
</dbReference>
<evidence type="ECO:0000313" key="4">
    <source>
        <dbReference type="EMBL" id="SLM91806.1"/>
    </source>
</evidence>